<dbReference type="Proteomes" id="UP000268908">
    <property type="component" value="Unassembled WGS sequence"/>
</dbReference>
<gene>
    <name evidence="7" type="ORF">DFR35_1660</name>
</gene>
<proteinExistence type="inferred from homology"/>
<name>A0A497XE60_9PROT</name>
<evidence type="ECO:0000256" key="5">
    <source>
        <dbReference type="ARBA" id="ARBA00023002"/>
    </source>
</evidence>
<dbReference type="GO" id="GO:0005737">
    <property type="term" value="C:cytoplasm"/>
    <property type="evidence" value="ECO:0007669"/>
    <property type="project" value="TreeGrafter"/>
</dbReference>
<comment type="similarity">
    <text evidence="2">Belongs to the zinc-containing alcohol dehydrogenase family.</text>
</comment>
<evidence type="ECO:0000313" key="7">
    <source>
        <dbReference type="EMBL" id="RLJ65004.1"/>
    </source>
</evidence>
<evidence type="ECO:0000259" key="6">
    <source>
        <dbReference type="Pfam" id="PF08240"/>
    </source>
</evidence>
<dbReference type="OrthoDB" id="9771084at2"/>
<evidence type="ECO:0000256" key="3">
    <source>
        <dbReference type="ARBA" id="ARBA00022723"/>
    </source>
</evidence>
<evidence type="ECO:0000256" key="1">
    <source>
        <dbReference type="ARBA" id="ARBA00001947"/>
    </source>
</evidence>
<comment type="cofactor">
    <cofactor evidence="1">
        <name>Zn(2+)</name>
        <dbReference type="ChEBI" id="CHEBI:29105"/>
    </cofactor>
</comment>
<evidence type="ECO:0000313" key="8">
    <source>
        <dbReference type="Proteomes" id="UP000268908"/>
    </source>
</evidence>
<keyword evidence="3" id="KW-0479">Metal-binding</keyword>
<dbReference type="SUPFAM" id="SSF51735">
    <property type="entry name" value="NAD(P)-binding Rossmann-fold domains"/>
    <property type="match status" value="1"/>
</dbReference>
<dbReference type="CDD" id="cd08298">
    <property type="entry name" value="CAD2"/>
    <property type="match status" value="1"/>
</dbReference>
<dbReference type="RefSeq" id="WP_121241492.1">
    <property type="nucleotide sequence ID" value="NZ_BHVV01000006.1"/>
</dbReference>
<dbReference type="NCBIfam" id="TIGR02822">
    <property type="entry name" value="adh_fam_2"/>
    <property type="match status" value="1"/>
</dbReference>
<dbReference type="Pfam" id="PF08240">
    <property type="entry name" value="ADH_N"/>
    <property type="match status" value="1"/>
</dbReference>
<dbReference type="AlphaFoldDB" id="A0A497XE60"/>
<sequence length="339" mass="35537">MDATFRAMLLERPGAPLREAGLPLPEPGPGQVLVEVEACGVCRTDLHLVDAELPDIPYPIVPGHEIVGRVQKVGTPRVLPAGRPGATARPGQRVGIPWLGWTCGTCAHCRAGRENLCDAARFTGYQINGGYATHALADARYCFPLPEAADAASLAPLLCAGLIGYRALVMAGDAGRLGIYGFGAAAHIICQVAVWQGREVLAFTRPGDTDSQAFARSLGASWAGDAESAPSVPLDAALIFAPVGALVPAALRAVRKGGSVVCAGIHMSDIPSFPYSILWGERRIQSVANLTRRDGEEFLALAARIPVATEVTRFPLARANDALFRLRAGALQGAAVLVP</sequence>
<dbReference type="GO" id="GO:0004022">
    <property type="term" value="F:alcohol dehydrogenase (NAD+) activity"/>
    <property type="evidence" value="ECO:0007669"/>
    <property type="project" value="TreeGrafter"/>
</dbReference>
<accession>A0A497XE60</accession>
<keyword evidence="4" id="KW-0862">Zinc</keyword>
<evidence type="ECO:0000256" key="4">
    <source>
        <dbReference type="ARBA" id="ARBA00022833"/>
    </source>
</evidence>
<dbReference type="InterPro" id="IPR014187">
    <property type="entry name" value="ADH_Zn_typ-2"/>
</dbReference>
<reference evidence="7 8" key="1">
    <citation type="submission" date="2018-10" db="EMBL/GenBank/DDBJ databases">
        <title>Genomic Encyclopedia of Type Strains, Phase IV (KMG-IV): sequencing the most valuable type-strain genomes for metagenomic binning, comparative biology and taxonomic classification.</title>
        <authorList>
            <person name="Goeker M."/>
        </authorList>
    </citation>
    <scope>NUCLEOTIDE SEQUENCE [LARGE SCALE GENOMIC DNA]</scope>
    <source>
        <strain evidence="7 8">DSM 26916</strain>
    </source>
</reference>
<dbReference type="PANTHER" id="PTHR42940:SF8">
    <property type="entry name" value="VACUOLAR PROTEIN SORTING-ASSOCIATED PROTEIN 11"/>
    <property type="match status" value="1"/>
</dbReference>
<evidence type="ECO:0000256" key="2">
    <source>
        <dbReference type="ARBA" id="ARBA00008072"/>
    </source>
</evidence>
<dbReference type="InterPro" id="IPR013154">
    <property type="entry name" value="ADH-like_N"/>
</dbReference>
<feature type="domain" description="Alcohol dehydrogenase-like N-terminal" evidence="6">
    <location>
        <begin position="28"/>
        <end position="147"/>
    </location>
</feature>
<dbReference type="Gene3D" id="3.40.50.720">
    <property type="entry name" value="NAD(P)-binding Rossmann-like Domain"/>
    <property type="match status" value="1"/>
</dbReference>
<dbReference type="PANTHER" id="PTHR42940">
    <property type="entry name" value="ALCOHOL DEHYDROGENASE 1-RELATED"/>
    <property type="match status" value="1"/>
</dbReference>
<dbReference type="Gene3D" id="3.90.180.10">
    <property type="entry name" value="Medium-chain alcohol dehydrogenases, catalytic domain"/>
    <property type="match status" value="1"/>
</dbReference>
<keyword evidence="5" id="KW-0560">Oxidoreductase</keyword>
<dbReference type="GO" id="GO:0046872">
    <property type="term" value="F:metal ion binding"/>
    <property type="evidence" value="ECO:0007669"/>
    <property type="project" value="UniProtKB-KW"/>
</dbReference>
<comment type="caution">
    <text evidence="7">The sequence shown here is derived from an EMBL/GenBank/DDBJ whole genome shotgun (WGS) entry which is preliminary data.</text>
</comment>
<dbReference type="SUPFAM" id="SSF50129">
    <property type="entry name" value="GroES-like"/>
    <property type="match status" value="1"/>
</dbReference>
<organism evidence="7 8">
    <name type="scientific">Sulfurisoma sediminicola</name>
    <dbReference type="NCBI Taxonomy" id="1381557"/>
    <lineage>
        <taxon>Bacteria</taxon>
        <taxon>Pseudomonadati</taxon>
        <taxon>Pseudomonadota</taxon>
        <taxon>Betaproteobacteria</taxon>
        <taxon>Nitrosomonadales</taxon>
        <taxon>Sterolibacteriaceae</taxon>
        <taxon>Sulfurisoma</taxon>
    </lineage>
</organism>
<protein>
    <submittedName>
        <fullName evidence="7">Propanol-preferring alcohol dehydrogenase</fullName>
    </submittedName>
</protein>
<dbReference type="InterPro" id="IPR011032">
    <property type="entry name" value="GroES-like_sf"/>
</dbReference>
<dbReference type="InterPro" id="IPR036291">
    <property type="entry name" value="NAD(P)-bd_dom_sf"/>
</dbReference>
<dbReference type="EMBL" id="RCCI01000005">
    <property type="protein sequence ID" value="RLJ65004.1"/>
    <property type="molecule type" value="Genomic_DNA"/>
</dbReference>
<keyword evidence="8" id="KW-1185">Reference proteome</keyword>